<comment type="subcellular location">
    <subcellularLocation>
        <location evidence="1">Membrane</location>
        <topology evidence="1">Multi-pass membrane protein</topology>
    </subcellularLocation>
</comment>
<feature type="transmembrane region" description="Helical" evidence="6">
    <location>
        <begin position="403"/>
        <end position="426"/>
    </location>
</feature>
<keyword evidence="8" id="KW-1185">Reference proteome</keyword>
<dbReference type="EMBL" id="JBBBZM010000026">
    <property type="protein sequence ID" value="KAL0638137.1"/>
    <property type="molecule type" value="Genomic_DNA"/>
</dbReference>
<feature type="transmembrane region" description="Helical" evidence="6">
    <location>
        <begin position="67"/>
        <end position="91"/>
    </location>
</feature>
<feature type="transmembrane region" description="Helical" evidence="6">
    <location>
        <begin position="144"/>
        <end position="168"/>
    </location>
</feature>
<feature type="region of interest" description="Disordered" evidence="5">
    <location>
        <begin position="1"/>
        <end position="53"/>
    </location>
</feature>
<feature type="compositionally biased region" description="Low complexity" evidence="5">
    <location>
        <begin position="32"/>
        <end position="41"/>
    </location>
</feature>
<proteinExistence type="predicted"/>
<feature type="transmembrane region" description="Helical" evidence="6">
    <location>
        <begin position="103"/>
        <end position="123"/>
    </location>
</feature>
<evidence type="ECO:0000256" key="3">
    <source>
        <dbReference type="ARBA" id="ARBA00022989"/>
    </source>
</evidence>
<evidence type="ECO:0000256" key="6">
    <source>
        <dbReference type="SAM" id="Phobius"/>
    </source>
</evidence>
<comment type="caution">
    <text evidence="7">The sequence shown here is derived from an EMBL/GenBank/DDBJ whole genome shotgun (WGS) entry which is preliminary data.</text>
</comment>
<name>A0ABR3GQE5_9PEZI</name>
<evidence type="ECO:0000313" key="7">
    <source>
        <dbReference type="EMBL" id="KAL0638137.1"/>
    </source>
</evidence>
<dbReference type="Proteomes" id="UP001447188">
    <property type="component" value="Unassembled WGS sequence"/>
</dbReference>
<gene>
    <name evidence="7" type="ORF">Q9L58_002921</name>
</gene>
<accession>A0ABR3GQE5</accession>
<feature type="transmembrane region" description="Helical" evidence="6">
    <location>
        <begin position="350"/>
        <end position="371"/>
    </location>
</feature>
<reference evidence="7 8" key="1">
    <citation type="submission" date="2024-02" db="EMBL/GenBank/DDBJ databases">
        <title>Discinaceae phylogenomics.</title>
        <authorList>
            <person name="Dirks A.C."/>
            <person name="James T.Y."/>
        </authorList>
    </citation>
    <scope>NUCLEOTIDE SEQUENCE [LARGE SCALE GENOMIC DNA]</scope>
    <source>
        <strain evidence="7 8">ACD0624</strain>
    </source>
</reference>
<organism evidence="7 8">
    <name type="scientific">Discina gigas</name>
    <dbReference type="NCBI Taxonomy" id="1032678"/>
    <lineage>
        <taxon>Eukaryota</taxon>
        <taxon>Fungi</taxon>
        <taxon>Dikarya</taxon>
        <taxon>Ascomycota</taxon>
        <taxon>Pezizomycotina</taxon>
        <taxon>Pezizomycetes</taxon>
        <taxon>Pezizales</taxon>
        <taxon>Discinaceae</taxon>
        <taxon>Discina</taxon>
    </lineage>
</organism>
<feature type="transmembrane region" description="Helical" evidence="6">
    <location>
        <begin position="438"/>
        <end position="462"/>
    </location>
</feature>
<evidence type="ECO:0000256" key="5">
    <source>
        <dbReference type="SAM" id="MobiDB-lite"/>
    </source>
</evidence>
<feature type="transmembrane region" description="Helical" evidence="6">
    <location>
        <begin position="188"/>
        <end position="205"/>
    </location>
</feature>
<evidence type="ECO:0000313" key="8">
    <source>
        <dbReference type="Proteomes" id="UP001447188"/>
    </source>
</evidence>
<dbReference type="InterPro" id="IPR002293">
    <property type="entry name" value="AA/rel_permease1"/>
</dbReference>
<evidence type="ECO:0000256" key="1">
    <source>
        <dbReference type="ARBA" id="ARBA00004141"/>
    </source>
</evidence>
<dbReference type="PANTHER" id="PTHR11785">
    <property type="entry name" value="AMINO ACID TRANSPORTER"/>
    <property type="match status" value="1"/>
</dbReference>
<evidence type="ECO:0000256" key="2">
    <source>
        <dbReference type="ARBA" id="ARBA00022692"/>
    </source>
</evidence>
<feature type="transmembrane region" description="Helical" evidence="6">
    <location>
        <begin position="474"/>
        <end position="494"/>
    </location>
</feature>
<dbReference type="Gene3D" id="1.20.1740.10">
    <property type="entry name" value="Amino acid/polyamine transporter I"/>
    <property type="match status" value="1"/>
</dbReference>
<keyword evidence="2 6" id="KW-0812">Transmembrane</keyword>
<sequence>MSSEVEPVVPRQASNPRHEAFPQLYRRGLRDSASSSAGSSSQKPAPVLVPVDDDRVEYPPMPEEKRLGAFSTAALIISKMIGTGVFAKPAVVLLNSGGKSVALGIWLAGGAMTLCGVLIYIELGIALPFNGGEIVEEAYPTPKYLAVVIISLLFVLLSHNAGNCVSFAKLVLQAFEPTEKDPDFRLQKFIALVMLSAVCLLHVFSRNMGIAINNFLALYKLGLVTFIVLVGFAAMAGGRGKGVTAGGGYGLSNFADAADVRRMSMNEYANAALGVLWAYTGWENANYVLAEVKRPPGRESRVFKVAALGSIGTVTLLYVLANVAYFTVLTTDEIAEEGDMVAIKFLLKRGMKVFIALSILGNFISFTYGVARVKQEIAKLRILPFSKFWAKQSHYDTPVGALILHWIFAALIIVLIVSLGVFALRYHSKFRAWKPQLMTWPVLLSIVSIYAPMNLFVIILTWWPPRTQPSIPSFVTPGVASSIIVFGFFYWIVFAKVLPALGYHIDSEPDELVDGSRVVMYKRYKTGFARKVEEWWERNVQLRRW</sequence>
<evidence type="ECO:0000256" key="4">
    <source>
        <dbReference type="ARBA" id="ARBA00023136"/>
    </source>
</evidence>
<evidence type="ECO:0008006" key="9">
    <source>
        <dbReference type="Google" id="ProtNLM"/>
    </source>
</evidence>
<protein>
    <recommendedName>
        <fullName evidence="9">High affinity methionine permease</fullName>
    </recommendedName>
</protein>
<dbReference type="Pfam" id="PF13520">
    <property type="entry name" value="AA_permease_2"/>
    <property type="match status" value="1"/>
</dbReference>
<dbReference type="PANTHER" id="PTHR11785:SF382">
    <property type="entry name" value="LOW-AFFINITY METHIONINE PERMEASE"/>
    <property type="match status" value="1"/>
</dbReference>
<keyword evidence="4 6" id="KW-0472">Membrane</keyword>
<keyword evidence="3 6" id="KW-1133">Transmembrane helix</keyword>
<dbReference type="InterPro" id="IPR050598">
    <property type="entry name" value="AminoAcid_Transporter"/>
</dbReference>
<feature type="transmembrane region" description="Helical" evidence="6">
    <location>
        <begin position="305"/>
        <end position="329"/>
    </location>
</feature>
<feature type="transmembrane region" description="Helical" evidence="6">
    <location>
        <begin position="217"/>
        <end position="236"/>
    </location>
</feature>